<gene>
    <name evidence="2" type="ORF">SDC9_187085</name>
</gene>
<comment type="caution">
    <text evidence="2">The sequence shown here is derived from an EMBL/GenBank/DDBJ whole genome shotgun (WGS) entry which is preliminary data.</text>
</comment>
<feature type="region of interest" description="Disordered" evidence="1">
    <location>
        <begin position="1"/>
        <end position="34"/>
    </location>
</feature>
<name>A0A645HKP5_9ZZZZ</name>
<evidence type="ECO:0000256" key="1">
    <source>
        <dbReference type="SAM" id="MobiDB-lite"/>
    </source>
</evidence>
<sequence length="84" mass="9183">MGRVVHRHLGGHVADDALHHNQRDSGDPGEVTERMPQAVYVFDGNSPTSALDLLGGLDSDSFKKRLDAIRNAGLVLAVHLRVFR</sequence>
<feature type="compositionally biased region" description="Basic and acidic residues" evidence="1">
    <location>
        <begin position="13"/>
        <end position="26"/>
    </location>
</feature>
<dbReference type="AlphaFoldDB" id="A0A645HKP5"/>
<organism evidence="2">
    <name type="scientific">bioreactor metagenome</name>
    <dbReference type="NCBI Taxonomy" id="1076179"/>
    <lineage>
        <taxon>unclassified sequences</taxon>
        <taxon>metagenomes</taxon>
        <taxon>ecological metagenomes</taxon>
    </lineage>
</organism>
<dbReference type="EMBL" id="VSSQ01095438">
    <property type="protein sequence ID" value="MPN39557.1"/>
    <property type="molecule type" value="Genomic_DNA"/>
</dbReference>
<reference evidence="2" key="1">
    <citation type="submission" date="2019-08" db="EMBL/GenBank/DDBJ databases">
        <authorList>
            <person name="Kucharzyk K."/>
            <person name="Murdoch R.W."/>
            <person name="Higgins S."/>
            <person name="Loffler F."/>
        </authorList>
    </citation>
    <scope>NUCLEOTIDE SEQUENCE</scope>
</reference>
<accession>A0A645HKP5</accession>
<evidence type="ECO:0000313" key="2">
    <source>
        <dbReference type="EMBL" id="MPN39557.1"/>
    </source>
</evidence>
<proteinExistence type="predicted"/>
<feature type="compositionally biased region" description="Basic residues" evidence="1">
    <location>
        <begin position="1"/>
        <end position="10"/>
    </location>
</feature>
<protein>
    <submittedName>
        <fullName evidence="2">Uncharacterized protein</fullName>
    </submittedName>
</protein>